<accession>A0A1R2B5J3</accession>
<reference evidence="1 2" key="1">
    <citation type="submission" date="2016-11" db="EMBL/GenBank/DDBJ databases">
        <title>The macronuclear genome of Stentor coeruleus: a giant cell with tiny introns.</title>
        <authorList>
            <person name="Slabodnick M."/>
            <person name="Ruby J.G."/>
            <person name="Reiff S.B."/>
            <person name="Swart E.C."/>
            <person name="Gosai S."/>
            <person name="Prabakaran S."/>
            <person name="Witkowska E."/>
            <person name="Larue G.E."/>
            <person name="Fisher S."/>
            <person name="Freeman R.M."/>
            <person name="Gunawardena J."/>
            <person name="Chu W."/>
            <person name="Stover N.A."/>
            <person name="Gregory B.D."/>
            <person name="Nowacki M."/>
            <person name="Derisi J."/>
            <person name="Roy S.W."/>
            <person name="Marshall W.F."/>
            <person name="Sood P."/>
        </authorList>
    </citation>
    <scope>NUCLEOTIDE SEQUENCE [LARGE SCALE GENOMIC DNA]</scope>
    <source>
        <strain evidence="1">WM001</strain>
    </source>
</reference>
<evidence type="ECO:0000313" key="2">
    <source>
        <dbReference type="Proteomes" id="UP000187209"/>
    </source>
</evidence>
<name>A0A1R2B5J3_9CILI</name>
<organism evidence="1 2">
    <name type="scientific">Stentor coeruleus</name>
    <dbReference type="NCBI Taxonomy" id="5963"/>
    <lineage>
        <taxon>Eukaryota</taxon>
        <taxon>Sar</taxon>
        <taxon>Alveolata</taxon>
        <taxon>Ciliophora</taxon>
        <taxon>Postciliodesmatophora</taxon>
        <taxon>Heterotrichea</taxon>
        <taxon>Heterotrichida</taxon>
        <taxon>Stentoridae</taxon>
        <taxon>Stentor</taxon>
    </lineage>
</organism>
<comment type="caution">
    <text evidence="1">The sequence shown here is derived from an EMBL/GenBank/DDBJ whole genome shotgun (WGS) entry which is preliminary data.</text>
</comment>
<evidence type="ECO:0000313" key="1">
    <source>
        <dbReference type="EMBL" id="OMJ72029.1"/>
    </source>
</evidence>
<dbReference type="Proteomes" id="UP000187209">
    <property type="component" value="Unassembled WGS sequence"/>
</dbReference>
<dbReference type="EMBL" id="MPUH01000937">
    <property type="protein sequence ID" value="OMJ72029.1"/>
    <property type="molecule type" value="Genomic_DNA"/>
</dbReference>
<keyword evidence="2" id="KW-1185">Reference proteome</keyword>
<gene>
    <name evidence="1" type="ORF">SteCoe_29642</name>
</gene>
<protein>
    <submittedName>
        <fullName evidence="1">Uncharacterized protein</fullName>
    </submittedName>
</protein>
<dbReference type="AlphaFoldDB" id="A0A1R2B5J3"/>
<sequence>MLVRQQSLAKNSSLRLSDISEFKDALKSYTNVISKAKSIQSLKNYQQKFRKHIKEKVIKSNDKLCNKISKIIEPGLMTISNFQVFPLLLSIGLTKIPLRIPDTLYYDGNNWFLIRTRKILEIISGVKSCELFLAEIQENLNSPFCLFKPEDGKISLFDSLSGLKHFMVQHSKVVGYYQHFIQHGSSNASILFAYAKKGSYIRTFIIQNNEEISQRPSKVLESRQSGTSNNSAFQMVSACLKNIVFKHNSIKTLKRQSTFQFPESSDSSLTVLEEPSYEKDKESAKYTNLIQRIRASGNFLHPNEYPSNFENSDNMRNYIVKLRNTRNLTVYQVKTVIPAIEKMSKYLFIIISNHFKKTLSQEISEISLVFIKHCTLGWYFLKVKDLKLSQKPTVEKTEIESPDTIIELSYHFSSSISDMSKASDSISLLPNPEITRNDELKNDKQIKVRSICNIQAKSFLNHHKAKSVNFNLSETANNYISEAALNYDSFKINARMAKADFQSFESKYNASGIWKELSIKVQKNIMNSAIARYFFRFSSEKYYSLSEGIQKVFCSNFDTRYKKYIKDVHKGFKITHREFDILKNIYFRNIRDYNIEEKDLEIIDINFEMFRNCVVQEN</sequence>
<proteinExistence type="predicted"/>